<dbReference type="PANTHER" id="PTHR45703:SF4">
    <property type="entry name" value="DYNEIN AXONEMAL HEAVY CHAIN 17"/>
    <property type="match status" value="1"/>
</dbReference>
<dbReference type="Gene3D" id="3.40.50.300">
    <property type="entry name" value="P-loop containing nucleotide triphosphate hydrolases"/>
    <property type="match status" value="2"/>
</dbReference>
<comment type="caution">
    <text evidence="2">The sequence shown here is derived from an EMBL/GenBank/DDBJ whole genome shotgun (WGS) entry which is preliminary data.</text>
</comment>
<dbReference type="Pfam" id="PF12775">
    <property type="entry name" value="AAA_7"/>
    <property type="match status" value="1"/>
</dbReference>
<evidence type="ECO:0000313" key="3">
    <source>
        <dbReference type="Proteomes" id="UP001165941"/>
    </source>
</evidence>
<name>A0ABX0SAW5_PONBL</name>
<keyword evidence="3" id="KW-1185">Reference proteome</keyword>
<dbReference type="Gene3D" id="1.10.472.130">
    <property type="match status" value="1"/>
</dbReference>
<accession>A0ABX0SAW5</accession>
<dbReference type="InterPro" id="IPR026983">
    <property type="entry name" value="DHC"/>
</dbReference>
<dbReference type="PANTHER" id="PTHR45703">
    <property type="entry name" value="DYNEIN HEAVY CHAIN"/>
    <property type="match status" value="1"/>
</dbReference>
<evidence type="ECO:0000259" key="1">
    <source>
        <dbReference type="Pfam" id="PF17852"/>
    </source>
</evidence>
<dbReference type="EMBL" id="PGGH01191303">
    <property type="protein sequence ID" value="NIG60506.1"/>
    <property type="molecule type" value="Genomic_DNA"/>
</dbReference>
<organism evidence="2 3">
    <name type="scientific">Pontoporia blainvillei</name>
    <name type="common">Franciscana</name>
    <name type="synonym">Delphinus blainvillei</name>
    <dbReference type="NCBI Taxonomy" id="48723"/>
    <lineage>
        <taxon>Eukaryota</taxon>
        <taxon>Metazoa</taxon>
        <taxon>Chordata</taxon>
        <taxon>Craniata</taxon>
        <taxon>Vertebrata</taxon>
        <taxon>Euteleostomi</taxon>
        <taxon>Mammalia</taxon>
        <taxon>Eutheria</taxon>
        <taxon>Laurasiatheria</taxon>
        <taxon>Artiodactyla</taxon>
        <taxon>Whippomorpha</taxon>
        <taxon>Cetacea</taxon>
        <taxon>Odontoceti</taxon>
        <taxon>Pontoporiidae</taxon>
        <taxon>Pontoporia</taxon>
    </lineage>
</organism>
<dbReference type="InterPro" id="IPR027417">
    <property type="entry name" value="P-loop_NTPase"/>
</dbReference>
<evidence type="ECO:0000313" key="2">
    <source>
        <dbReference type="EMBL" id="NIG60506.1"/>
    </source>
</evidence>
<protein>
    <submittedName>
        <fullName evidence="2">Dynein</fullName>
    </submittedName>
</protein>
<reference evidence="2" key="1">
    <citation type="submission" date="2018-05" db="EMBL/GenBank/DDBJ databases">
        <authorList>
            <person name="Pedro S.L.S."/>
            <person name="Freitas R.C."/>
            <person name="Barreto A.S."/>
            <person name="Lima A.O.S."/>
        </authorList>
    </citation>
    <scope>NUCLEOTIDE SEQUENCE</scope>
    <source>
        <strain evidence="2">BP203</strain>
        <tissue evidence="2">Muscle</tissue>
    </source>
</reference>
<feature type="domain" description="Dynein heavy chain AAA 5 extension" evidence="1">
    <location>
        <begin position="107"/>
        <end position="224"/>
    </location>
</feature>
<dbReference type="Pfam" id="PF17852">
    <property type="entry name" value="Dynein_AAA_lid"/>
    <property type="match status" value="1"/>
</dbReference>
<gene>
    <name evidence="2" type="ORF">BU61_4302</name>
</gene>
<proteinExistence type="predicted"/>
<sequence length="316" mass="36310">MWELSNITHDGPKWILLDGDIDPMWIESLNTVMGDNKVLTLVSNERISLNPTMRLLFEISHLHMATPATVSRAGILYINPADLGWNLPGSSWIDKREIQAERANLTFLFDKYLPACLDTLRTRFKKIIPIPEQSTIQMLCHLLECLLTDEDITADCPRETYELYFVFAAIWTFGGAMVQDQLVDDRAEFSKWWLTEFKTVKFPSQGTIFDYYIDPETKKFEPWSKLIPQFEFDPEMPLQACLVHTSESIRVCYFLERLLARRRPVMLVGTAGTGESVLVGARLASLDAEEYLVKNMPFNYYTTSAVLQGQCYGIHQ</sequence>
<dbReference type="Proteomes" id="UP001165941">
    <property type="component" value="Unassembled WGS sequence"/>
</dbReference>
<dbReference type="InterPro" id="IPR041466">
    <property type="entry name" value="Dynein_AAA5_ext"/>
</dbReference>